<evidence type="ECO:0000313" key="2">
    <source>
        <dbReference type="Proteomes" id="UP000507470"/>
    </source>
</evidence>
<protein>
    <submittedName>
        <fullName evidence="1">Uncharacterized protein</fullName>
    </submittedName>
</protein>
<accession>A0A6J8EE83</accession>
<proteinExistence type="predicted"/>
<evidence type="ECO:0000313" key="1">
    <source>
        <dbReference type="EMBL" id="CAC5418266.1"/>
    </source>
</evidence>
<reference evidence="1 2" key="1">
    <citation type="submission" date="2020-06" db="EMBL/GenBank/DDBJ databases">
        <authorList>
            <person name="Li R."/>
            <person name="Bekaert M."/>
        </authorList>
    </citation>
    <scope>NUCLEOTIDE SEQUENCE [LARGE SCALE GENOMIC DNA]</scope>
    <source>
        <strain evidence="2">wild</strain>
    </source>
</reference>
<organism evidence="1 2">
    <name type="scientific">Mytilus coruscus</name>
    <name type="common">Sea mussel</name>
    <dbReference type="NCBI Taxonomy" id="42192"/>
    <lineage>
        <taxon>Eukaryota</taxon>
        <taxon>Metazoa</taxon>
        <taxon>Spiralia</taxon>
        <taxon>Lophotrochozoa</taxon>
        <taxon>Mollusca</taxon>
        <taxon>Bivalvia</taxon>
        <taxon>Autobranchia</taxon>
        <taxon>Pteriomorphia</taxon>
        <taxon>Mytilida</taxon>
        <taxon>Mytiloidea</taxon>
        <taxon>Mytilidae</taxon>
        <taxon>Mytilinae</taxon>
        <taxon>Mytilus</taxon>
    </lineage>
</organism>
<dbReference type="AlphaFoldDB" id="A0A6J8EE83"/>
<sequence>MEKIALLVTEEQKETIYSLFGYYNWDVNLVDSDNEIAKVTTMSTQTSDNVQEEIEDGIEENQFRIEQDQECEECPFCFCKPCITSENNRQMWWENLLKHSTSYTVSDANEIHKLLFNQTDEGYNKLVLPDYPVNVSAEYNFLALNSLDIKEQILQTTGWFTVVINLFIFNTF</sequence>
<dbReference type="OrthoDB" id="6108060at2759"/>
<name>A0A6J8EE83_MYTCO</name>
<keyword evidence="2" id="KW-1185">Reference proteome</keyword>
<dbReference type="Proteomes" id="UP000507470">
    <property type="component" value="Unassembled WGS sequence"/>
</dbReference>
<gene>
    <name evidence="1" type="ORF">MCOR_50713</name>
</gene>
<dbReference type="EMBL" id="CACVKT020008900">
    <property type="protein sequence ID" value="CAC5418266.1"/>
    <property type="molecule type" value="Genomic_DNA"/>
</dbReference>